<feature type="compositionally biased region" description="Low complexity" evidence="12">
    <location>
        <begin position="144"/>
        <end position="157"/>
    </location>
</feature>
<dbReference type="OrthoDB" id="49016at2759"/>
<dbReference type="SUPFAM" id="SSF82919">
    <property type="entry name" value="Zn-finger domain of Sec23/24"/>
    <property type="match status" value="1"/>
</dbReference>
<evidence type="ECO:0000313" key="18">
    <source>
        <dbReference type="EMBL" id="PVU92449.1"/>
    </source>
</evidence>
<keyword evidence="8" id="KW-0931">ER-Golgi transport</keyword>
<dbReference type="InterPro" id="IPR036465">
    <property type="entry name" value="vWFA_dom_sf"/>
</dbReference>
<feature type="compositionally biased region" description="Polar residues" evidence="12">
    <location>
        <begin position="241"/>
        <end position="274"/>
    </location>
</feature>
<dbReference type="Proteomes" id="UP000245383">
    <property type="component" value="Unassembled WGS sequence"/>
</dbReference>
<dbReference type="PANTHER" id="PTHR13803:SF39">
    <property type="entry name" value="SECRETORY 24AB, ISOFORM A"/>
    <property type="match status" value="1"/>
</dbReference>
<dbReference type="GO" id="GO:0000139">
    <property type="term" value="C:Golgi membrane"/>
    <property type="evidence" value="ECO:0007669"/>
    <property type="project" value="UniProtKB-SubCell"/>
</dbReference>
<feature type="compositionally biased region" description="Low complexity" evidence="12">
    <location>
        <begin position="21"/>
        <end position="35"/>
    </location>
</feature>
<feature type="compositionally biased region" description="Low complexity" evidence="12">
    <location>
        <begin position="124"/>
        <end position="137"/>
    </location>
</feature>
<feature type="domain" description="Sec23/Sec24 beta-sandwich" evidence="17">
    <location>
        <begin position="820"/>
        <end position="903"/>
    </location>
</feature>
<dbReference type="EMBL" id="MBFR01000161">
    <property type="protein sequence ID" value="PVU92449.1"/>
    <property type="molecule type" value="Genomic_DNA"/>
</dbReference>
<proteinExistence type="inferred from homology"/>
<feature type="region of interest" description="Disordered" evidence="12">
    <location>
        <begin position="241"/>
        <end position="315"/>
    </location>
</feature>
<keyword evidence="7" id="KW-0256">Endoplasmic reticulum</keyword>
<keyword evidence="5" id="KW-0813">Transport</keyword>
<evidence type="ECO:0000256" key="9">
    <source>
        <dbReference type="ARBA" id="ARBA00022927"/>
    </source>
</evidence>
<dbReference type="InterPro" id="IPR036175">
    <property type="entry name" value="Sec23/24_helical_dom_sf"/>
</dbReference>
<keyword evidence="10" id="KW-0333">Golgi apparatus</keyword>
<dbReference type="Pfam" id="PF00626">
    <property type="entry name" value="Gelsolin"/>
    <property type="match status" value="1"/>
</dbReference>
<comment type="caution">
    <text evidence="18">The sequence shown here is derived from an EMBL/GenBank/DDBJ whole genome shotgun (WGS) entry which is preliminary data.</text>
</comment>
<comment type="similarity">
    <text evidence="4">Belongs to the SEC23/SEC24 family. SEC24 subfamily.</text>
</comment>
<dbReference type="InterPro" id="IPR012990">
    <property type="entry name" value="Beta-sandwich_Sec23_24"/>
</dbReference>
<evidence type="ECO:0000256" key="4">
    <source>
        <dbReference type="ARBA" id="ARBA00008334"/>
    </source>
</evidence>
<dbReference type="GO" id="GO:0030127">
    <property type="term" value="C:COPII vesicle coat"/>
    <property type="evidence" value="ECO:0007669"/>
    <property type="project" value="InterPro"/>
</dbReference>
<evidence type="ECO:0000256" key="3">
    <source>
        <dbReference type="ARBA" id="ARBA00004586"/>
    </source>
</evidence>
<dbReference type="InterPro" id="IPR050550">
    <property type="entry name" value="SEC23_SEC24_subfamily"/>
</dbReference>
<dbReference type="Gene3D" id="3.40.50.410">
    <property type="entry name" value="von Willebrand factor, type A domain"/>
    <property type="match status" value="1"/>
</dbReference>
<feature type="domain" description="Sec23/Sec24 trunk" evidence="15">
    <location>
        <begin position="576"/>
        <end position="815"/>
    </location>
</feature>
<evidence type="ECO:0000259" key="17">
    <source>
        <dbReference type="Pfam" id="PF08033"/>
    </source>
</evidence>
<dbReference type="InterPro" id="IPR006900">
    <property type="entry name" value="Sec23/24_helical_dom"/>
</dbReference>
<keyword evidence="19" id="KW-1185">Reference proteome</keyword>
<feature type="compositionally biased region" description="Pro residues" evidence="12">
    <location>
        <begin position="196"/>
        <end position="206"/>
    </location>
</feature>
<dbReference type="GO" id="GO:0000149">
    <property type="term" value="F:SNARE binding"/>
    <property type="evidence" value="ECO:0007669"/>
    <property type="project" value="TreeGrafter"/>
</dbReference>
<evidence type="ECO:0000259" key="15">
    <source>
        <dbReference type="Pfam" id="PF04811"/>
    </source>
</evidence>
<dbReference type="InterPro" id="IPR036174">
    <property type="entry name" value="Znf_Sec23_Sec24_sf"/>
</dbReference>
<dbReference type="AlphaFoldDB" id="A0A2T9YJG1"/>
<feature type="compositionally biased region" description="Polar residues" evidence="12">
    <location>
        <begin position="84"/>
        <end position="101"/>
    </location>
</feature>
<dbReference type="Pfam" id="PF04811">
    <property type="entry name" value="Sec23_trunk"/>
    <property type="match status" value="1"/>
</dbReference>
<dbReference type="InterPro" id="IPR006895">
    <property type="entry name" value="Znf_Sec23_Sec24"/>
</dbReference>
<dbReference type="GO" id="GO:0070971">
    <property type="term" value="C:endoplasmic reticulum exit site"/>
    <property type="evidence" value="ECO:0007669"/>
    <property type="project" value="TreeGrafter"/>
</dbReference>
<dbReference type="SUPFAM" id="SSF81995">
    <property type="entry name" value="beta-sandwich domain of Sec23/24"/>
    <property type="match status" value="1"/>
</dbReference>
<evidence type="ECO:0000256" key="1">
    <source>
        <dbReference type="ARBA" id="ARBA00004394"/>
    </source>
</evidence>
<evidence type="ECO:0000256" key="12">
    <source>
        <dbReference type="SAM" id="MobiDB-lite"/>
    </source>
</evidence>
<feature type="compositionally biased region" description="Polar residues" evidence="12">
    <location>
        <begin position="158"/>
        <end position="189"/>
    </location>
</feature>
<dbReference type="SUPFAM" id="SSF81811">
    <property type="entry name" value="Helical domain of Sec23/24"/>
    <property type="match status" value="1"/>
</dbReference>
<dbReference type="InterPro" id="IPR007123">
    <property type="entry name" value="Gelsolin-like_dom"/>
</dbReference>
<evidence type="ECO:0000256" key="2">
    <source>
        <dbReference type="ARBA" id="ARBA00004496"/>
    </source>
</evidence>
<feature type="compositionally biased region" description="Low complexity" evidence="12">
    <location>
        <begin position="207"/>
        <end position="223"/>
    </location>
</feature>
<dbReference type="PANTHER" id="PTHR13803">
    <property type="entry name" value="SEC24-RELATED PROTEIN"/>
    <property type="match status" value="1"/>
</dbReference>
<evidence type="ECO:0008006" key="20">
    <source>
        <dbReference type="Google" id="ProtNLM"/>
    </source>
</evidence>
<reference evidence="18 19" key="1">
    <citation type="journal article" date="2018" name="MBio">
        <title>Comparative Genomics Reveals the Core Gene Toolbox for the Fungus-Insect Symbiosis.</title>
        <authorList>
            <person name="Wang Y."/>
            <person name="Stata M."/>
            <person name="Wang W."/>
            <person name="Stajich J.E."/>
            <person name="White M.M."/>
            <person name="Moncalvo J.M."/>
        </authorList>
    </citation>
    <scope>NUCLEOTIDE SEQUENCE [LARGE SCALE GENOMIC DNA]</scope>
    <source>
        <strain evidence="18 19">SWE-8-4</strain>
    </source>
</reference>
<dbReference type="SUPFAM" id="SSF82754">
    <property type="entry name" value="C-terminal, gelsolin-like domain of Sec23/24"/>
    <property type="match status" value="1"/>
</dbReference>
<dbReference type="InterPro" id="IPR029006">
    <property type="entry name" value="ADF-H/Gelsolin-like_dom_sf"/>
</dbReference>
<dbReference type="GO" id="GO:0090110">
    <property type="term" value="P:COPII-coated vesicle cargo loading"/>
    <property type="evidence" value="ECO:0007669"/>
    <property type="project" value="TreeGrafter"/>
</dbReference>
<dbReference type="GO" id="GO:0005789">
    <property type="term" value="C:endoplasmic reticulum membrane"/>
    <property type="evidence" value="ECO:0007669"/>
    <property type="project" value="UniProtKB-SubCell"/>
</dbReference>
<dbReference type="Pfam" id="PF04815">
    <property type="entry name" value="Sec23_helical"/>
    <property type="match status" value="1"/>
</dbReference>
<protein>
    <recommendedName>
        <fullName evidence="20">Protein transport protein SEC24</fullName>
    </recommendedName>
</protein>
<feature type="domain" description="Sec23/Sec24 helical" evidence="16">
    <location>
        <begin position="914"/>
        <end position="1017"/>
    </location>
</feature>
<dbReference type="Gene3D" id="3.40.20.10">
    <property type="entry name" value="Severin"/>
    <property type="match status" value="1"/>
</dbReference>
<evidence type="ECO:0000259" key="13">
    <source>
        <dbReference type="Pfam" id="PF00626"/>
    </source>
</evidence>
<dbReference type="GO" id="GO:0008270">
    <property type="term" value="F:zinc ion binding"/>
    <property type="evidence" value="ECO:0007669"/>
    <property type="project" value="InterPro"/>
</dbReference>
<accession>A0A2T9YJG1</accession>
<dbReference type="Gene3D" id="2.30.30.380">
    <property type="entry name" value="Zn-finger domain of Sec23/24"/>
    <property type="match status" value="1"/>
</dbReference>
<feature type="domain" description="Gelsolin-like" evidence="13">
    <location>
        <begin position="1040"/>
        <end position="1088"/>
    </location>
</feature>
<evidence type="ECO:0000256" key="10">
    <source>
        <dbReference type="ARBA" id="ARBA00023034"/>
    </source>
</evidence>
<dbReference type="Gene3D" id="1.20.120.730">
    <property type="entry name" value="Sec23/Sec24 helical domain"/>
    <property type="match status" value="1"/>
</dbReference>
<feature type="region of interest" description="Disordered" evidence="12">
    <location>
        <begin position="1"/>
        <end position="228"/>
    </location>
</feature>
<gene>
    <name evidence="18" type="ORF">BB561_003812</name>
</gene>
<evidence type="ECO:0000259" key="14">
    <source>
        <dbReference type="Pfam" id="PF04810"/>
    </source>
</evidence>
<keyword evidence="9" id="KW-0653">Protein transport</keyword>
<sequence length="1178" mass="131279">MNYNSQNPPPIPPEQFKQADNSSFNPANPPSNSLPRPAPEPVLNAPARPQTFRPQPPANIHPQNFAAQRPLTPVNFRPNPNIAMRSSTPNFRPASNFSQAPISRPQPNPPFSRPATPSQQQLFNQPPNYNPNRTTTPSQQQLFNQPPNYNPNRTTTPSQQQLFNQPPNYNPNRTSTPVQQQLYNPSQSVAQNPQYRPQPPARPIPPQNTQNSPINNISSNYPQAQPPLTHQNQQFINSNVPLNKNQDLNRSSAISPQPTGSPLNQNSPQLQAAQANKRRQYPSQIQAAYSDLPSQNKNANRLNSLPTNSTGPPTAQIAQPNNAPITTNSDLFVPGNQIVPTPSAQSINYNNQGYPDQNKPSYLQTEKYSNSQQYLGYQSNPNIQANEKQHMEPNTFSSMDALTNQFAQTNISSNQSNQVADIQGHPNINLMDAPPPLAPLPQGIPCCPSESYICPPAYARCTLNAVPKTDKILKKSKIPFGLLVTPFLNQDSTPPPPSINEIVRCRRCRSYINPYVQFVEGGRRWKCNLCDLSNEVPLFFDYDSIAQITKNRWDRPELLNSVVEFIAPADYMVRPPMPPVYLFIIDVSYPSVRLGVPEQLGAAILEFIDKIPNEEERAKIAFIAVDTQLHFYSVNPKDTEPQMYVVADFDSVFLPFPGDLLVNLHECKAAIKTLASRLGKMFIKNNTVGNALGPALLAAQKILQPTGGKIVIFQSSTPTVGEAAVTPRSDTKNLGTPRESDDLKLSNSWYKSFAADCSRVQIAIDTVFFGHQPIDTQTVVNLARYTGGTMFYYPSFMSTRETEVKRFKNEMITHFTAKIGLEAVLRIRASRGLRLAAYYGNFFLRSLDLLALPIVTPNHSYAVDVEIEENLTSPVVYFQTALLHTSYNGERRIRVSTIAIPTTESIQTIFYHVDQVALASLLAKKAVDRALMAKLEDAREALQYKVLEIMSVFKTECTQASTGATPHLKSPANLQLLPFLILSILKNPCLRPGNTVSYADRISAMNYITTLSPEVLLSPYTVPKLYSFQFGADYQSSVIPIYPTSEMFNYQGVFLVSSGQNMYLWLGREPNPDILYSLLGENSQQNIPSGAVSVPVLADENDTSTPYILNVYLNKLIIQLIAGCRGLWNPVMHICKENGDPALKMLVQQRLVIDRDSSVSSYQQYLGEIRDKINSKSY</sequence>
<dbReference type="InterPro" id="IPR036180">
    <property type="entry name" value="Gelsolin-like_dom_sf"/>
</dbReference>
<dbReference type="Pfam" id="PF08033">
    <property type="entry name" value="Sec23_BS"/>
    <property type="match status" value="1"/>
</dbReference>
<evidence type="ECO:0000259" key="16">
    <source>
        <dbReference type="Pfam" id="PF04815"/>
    </source>
</evidence>
<comment type="subcellular location">
    <subcellularLocation>
        <location evidence="2">Cytoplasm</location>
    </subcellularLocation>
    <subcellularLocation>
        <location evidence="3">Endoplasmic reticulum membrane</location>
    </subcellularLocation>
    <subcellularLocation>
        <location evidence="1">Golgi apparatus membrane</location>
    </subcellularLocation>
</comment>
<evidence type="ECO:0000256" key="8">
    <source>
        <dbReference type="ARBA" id="ARBA00022892"/>
    </source>
</evidence>
<evidence type="ECO:0000313" key="19">
    <source>
        <dbReference type="Proteomes" id="UP000245383"/>
    </source>
</evidence>
<dbReference type="InterPro" id="IPR006896">
    <property type="entry name" value="Sec23/24_trunk_dom"/>
</dbReference>
<dbReference type="GO" id="GO:0006886">
    <property type="term" value="P:intracellular protein transport"/>
    <property type="evidence" value="ECO:0007669"/>
    <property type="project" value="InterPro"/>
</dbReference>
<name>A0A2T9YJG1_9FUNG</name>
<feature type="compositionally biased region" description="Polar residues" evidence="12">
    <location>
        <begin position="281"/>
        <end position="315"/>
    </location>
</feature>
<evidence type="ECO:0000256" key="11">
    <source>
        <dbReference type="ARBA" id="ARBA00023136"/>
    </source>
</evidence>
<feature type="domain" description="Zinc finger Sec23/Sec24-type" evidence="14">
    <location>
        <begin position="502"/>
        <end position="537"/>
    </location>
</feature>
<evidence type="ECO:0000256" key="7">
    <source>
        <dbReference type="ARBA" id="ARBA00022824"/>
    </source>
</evidence>
<dbReference type="SUPFAM" id="SSF53300">
    <property type="entry name" value="vWA-like"/>
    <property type="match status" value="1"/>
</dbReference>
<keyword evidence="11" id="KW-0472">Membrane</keyword>
<dbReference type="Gene3D" id="2.60.40.1670">
    <property type="entry name" value="beta-sandwich domain of Sec23/24"/>
    <property type="match status" value="1"/>
</dbReference>
<organism evidence="18 19">
    <name type="scientific">Smittium simulii</name>
    <dbReference type="NCBI Taxonomy" id="133385"/>
    <lineage>
        <taxon>Eukaryota</taxon>
        <taxon>Fungi</taxon>
        <taxon>Fungi incertae sedis</taxon>
        <taxon>Zoopagomycota</taxon>
        <taxon>Kickxellomycotina</taxon>
        <taxon>Harpellomycetes</taxon>
        <taxon>Harpellales</taxon>
        <taxon>Legeriomycetaceae</taxon>
        <taxon>Smittium</taxon>
    </lineage>
</organism>
<evidence type="ECO:0000256" key="6">
    <source>
        <dbReference type="ARBA" id="ARBA00022490"/>
    </source>
</evidence>
<keyword evidence="6" id="KW-0963">Cytoplasm</keyword>
<evidence type="ECO:0000256" key="5">
    <source>
        <dbReference type="ARBA" id="ARBA00022448"/>
    </source>
</evidence>
<dbReference type="STRING" id="133385.A0A2T9YJG1"/>
<dbReference type="Pfam" id="PF04810">
    <property type="entry name" value="zf-Sec23_Sec24"/>
    <property type="match status" value="1"/>
</dbReference>